<feature type="domain" description="Luciferase-like" evidence="5">
    <location>
        <begin position="47"/>
        <end position="367"/>
    </location>
</feature>
<keyword evidence="3" id="KW-0560">Oxidoreductase</keyword>
<gene>
    <name evidence="6" type="ORF">O4220_10455</name>
</gene>
<comment type="caution">
    <text evidence="6">The sequence shown here is derived from an EMBL/GenBank/DDBJ whole genome shotgun (WGS) entry which is preliminary data.</text>
</comment>
<evidence type="ECO:0000256" key="1">
    <source>
        <dbReference type="ARBA" id="ARBA00022630"/>
    </source>
</evidence>
<evidence type="ECO:0000256" key="4">
    <source>
        <dbReference type="ARBA" id="ARBA00023033"/>
    </source>
</evidence>
<keyword evidence="2" id="KW-0288">FMN</keyword>
<evidence type="ECO:0000256" key="2">
    <source>
        <dbReference type="ARBA" id="ARBA00022643"/>
    </source>
</evidence>
<evidence type="ECO:0000259" key="5">
    <source>
        <dbReference type="Pfam" id="PF00296"/>
    </source>
</evidence>
<protein>
    <submittedName>
        <fullName evidence="6">LLM class flavin-dependent oxidoreductase</fullName>
    </submittedName>
</protein>
<dbReference type="Proteomes" id="UP001081071">
    <property type="component" value="Unassembled WGS sequence"/>
</dbReference>
<dbReference type="Pfam" id="PF00296">
    <property type="entry name" value="Bac_luciferase"/>
    <property type="match status" value="1"/>
</dbReference>
<dbReference type="EMBL" id="JAPWIJ010000004">
    <property type="protein sequence ID" value="MCZ4518940.1"/>
    <property type="molecule type" value="Genomic_DNA"/>
</dbReference>
<accession>A0ABT4MD97</accession>
<evidence type="ECO:0000313" key="7">
    <source>
        <dbReference type="Proteomes" id="UP001081071"/>
    </source>
</evidence>
<name>A0ABT4MD97_9NOCA</name>
<reference evidence="6" key="1">
    <citation type="submission" date="2022-12" db="EMBL/GenBank/DDBJ databases">
        <authorList>
            <person name="Krivoruchko A.V."/>
            <person name="Elkin A."/>
        </authorList>
    </citation>
    <scope>NUCLEOTIDE SEQUENCE</scope>
    <source>
        <strain evidence="6">IEGM 1391</strain>
    </source>
</reference>
<dbReference type="InterPro" id="IPR050172">
    <property type="entry name" value="SsuD_RutA_monooxygenase"/>
</dbReference>
<keyword evidence="4" id="KW-0503">Monooxygenase</keyword>
<sequence length="407" mass="44556">MDSASPAPMDSAPGAFWRTIDQAVLARALTCPSLNQRGQRQVAKTIETGIFLPVGNHGWIHSANSPAIEDGSFGRVLDITRRAELRGFDFALSPAIWRGRKGPTNHWMHALESITTSAALLQATDRIKVFATTHMVVYPPATIAKMVSTLDQIGPGRVGLNLVTGASYLDMSHVGLWNDDLDHDKRYDLGDEWISLVKQFWTDEIIDFKGEFFETDNGHMGPKPSKMPELVNAGSSDRGFRFAAENCDIAFTLANDEPKYLSTVRRTKEAARELGRTDLKTYGSITLVPAETDALAEARVKHFNDGVDSEAVLDIIAGYAQNKDAAKTGANSKFFTEGAPPQALMDGYMSGSYDTLAERLATIVNDGDLDGIMLIVPDYTKDLDAVTDHIFPKLAEYGVLTRVTPNE</sequence>
<keyword evidence="1" id="KW-0285">Flavoprotein</keyword>
<evidence type="ECO:0000256" key="3">
    <source>
        <dbReference type="ARBA" id="ARBA00023002"/>
    </source>
</evidence>
<dbReference type="PANTHER" id="PTHR42847">
    <property type="entry name" value="ALKANESULFONATE MONOOXYGENASE"/>
    <property type="match status" value="1"/>
</dbReference>
<evidence type="ECO:0000313" key="6">
    <source>
        <dbReference type="EMBL" id="MCZ4518940.1"/>
    </source>
</evidence>
<keyword evidence="7" id="KW-1185">Reference proteome</keyword>
<dbReference type="RefSeq" id="WP_269603867.1">
    <property type="nucleotide sequence ID" value="NZ_JAPWIJ010000004.1"/>
</dbReference>
<dbReference type="SUPFAM" id="SSF51679">
    <property type="entry name" value="Bacterial luciferase-like"/>
    <property type="match status" value="1"/>
</dbReference>
<dbReference type="InterPro" id="IPR036661">
    <property type="entry name" value="Luciferase-like_sf"/>
</dbReference>
<organism evidence="6 7">
    <name type="scientific">Rhodococcus ruber</name>
    <dbReference type="NCBI Taxonomy" id="1830"/>
    <lineage>
        <taxon>Bacteria</taxon>
        <taxon>Bacillati</taxon>
        <taxon>Actinomycetota</taxon>
        <taxon>Actinomycetes</taxon>
        <taxon>Mycobacteriales</taxon>
        <taxon>Nocardiaceae</taxon>
        <taxon>Rhodococcus</taxon>
    </lineage>
</organism>
<dbReference type="PANTHER" id="PTHR42847:SF4">
    <property type="entry name" value="ALKANESULFONATE MONOOXYGENASE-RELATED"/>
    <property type="match status" value="1"/>
</dbReference>
<dbReference type="Gene3D" id="3.20.20.30">
    <property type="entry name" value="Luciferase-like domain"/>
    <property type="match status" value="1"/>
</dbReference>
<proteinExistence type="predicted"/>
<dbReference type="InterPro" id="IPR011251">
    <property type="entry name" value="Luciferase-like_dom"/>
</dbReference>